<feature type="compositionally biased region" description="Basic and acidic residues" evidence="1">
    <location>
        <begin position="25"/>
        <end position="72"/>
    </location>
</feature>
<dbReference type="Proteomes" id="UP001165065">
    <property type="component" value="Unassembled WGS sequence"/>
</dbReference>
<dbReference type="Pfam" id="PF00397">
    <property type="entry name" value="WW"/>
    <property type="match status" value="1"/>
</dbReference>
<feature type="region of interest" description="Disordered" evidence="1">
    <location>
        <begin position="25"/>
        <end position="73"/>
    </location>
</feature>
<dbReference type="SMART" id="SM00456">
    <property type="entry name" value="WW"/>
    <property type="match status" value="3"/>
</dbReference>
<dbReference type="EMBL" id="BRYA01001448">
    <property type="protein sequence ID" value="GMI42962.1"/>
    <property type="molecule type" value="Genomic_DNA"/>
</dbReference>
<name>A0A9W7GE40_9STRA</name>
<evidence type="ECO:0000313" key="4">
    <source>
        <dbReference type="Proteomes" id="UP001165065"/>
    </source>
</evidence>
<dbReference type="PROSITE" id="PS50020">
    <property type="entry name" value="WW_DOMAIN_2"/>
    <property type="match status" value="3"/>
</dbReference>
<feature type="compositionally biased region" description="Basic and acidic residues" evidence="1">
    <location>
        <begin position="85"/>
        <end position="101"/>
    </location>
</feature>
<sequence length="426" mass="47458">MQPSVIDKIFVGKMASKARAFEEAMRKKREEEENAKNSELEAFKRQREADMKAKREAAKKESEENEVKEAKQAKKAAFKNKFAMFEKKEGPSEEEKIKTEITKASQNRRFEKQMKNMMAENSGKNPLAMEMALRSKIGNSKVKVENEGEQTFEGSGTAEYVEEEEEDAEEGAKKQSAFRMAQELAALKVVGGGADDGHVTEVAEEEGWGDLVKPIGETAGDEDPAMVVENWKEMDDENGKYYWNTVTNDTSYDEPACMVIARTGSEWQKVEDDGNGHPFYWNLRTNDTTYDPPPGFGGGGAEEGGEDPPPPPPPQEGETIMWTEFQAEEGKVMYQHSEKPEITREDKPQGAVLVACEDGTMWTEQSDGSYINSETGEAKGEKPEGITMVAEVEGGGNWQVHHDEGGNEYYYNPISGSSTYEKPEGL</sequence>
<feature type="region of interest" description="Disordered" evidence="1">
    <location>
        <begin position="397"/>
        <end position="426"/>
    </location>
</feature>
<protein>
    <recommendedName>
        <fullName evidence="2">WW domain-containing protein</fullName>
    </recommendedName>
</protein>
<gene>
    <name evidence="3" type="ORF">TrCOL_g3848</name>
</gene>
<feature type="domain" description="WW" evidence="2">
    <location>
        <begin position="261"/>
        <end position="295"/>
    </location>
</feature>
<feature type="region of interest" description="Disordered" evidence="1">
    <location>
        <begin position="140"/>
        <end position="174"/>
    </location>
</feature>
<comment type="caution">
    <text evidence="3">The sequence shown here is derived from an EMBL/GenBank/DDBJ whole genome shotgun (WGS) entry which is preliminary data.</text>
</comment>
<evidence type="ECO:0000313" key="3">
    <source>
        <dbReference type="EMBL" id="GMI42962.1"/>
    </source>
</evidence>
<dbReference type="SUPFAM" id="SSF51045">
    <property type="entry name" value="WW domain"/>
    <property type="match status" value="2"/>
</dbReference>
<accession>A0A9W7GE40</accession>
<dbReference type="AlphaFoldDB" id="A0A9W7GE40"/>
<organism evidence="3 4">
    <name type="scientific">Triparma columacea</name>
    <dbReference type="NCBI Taxonomy" id="722753"/>
    <lineage>
        <taxon>Eukaryota</taxon>
        <taxon>Sar</taxon>
        <taxon>Stramenopiles</taxon>
        <taxon>Ochrophyta</taxon>
        <taxon>Bolidophyceae</taxon>
        <taxon>Parmales</taxon>
        <taxon>Triparmaceae</taxon>
        <taxon>Triparma</taxon>
    </lineage>
</organism>
<feature type="region of interest" description="Disordered" evidence="1">
    <location>
        <begin position="289"/>
        <end position="318"/>
    </location>
</feature>
<feature type="region of interest" description="Disordered" evidence="1">
    <location>
        <begin position="85"/>
        <end position="109"/>
    </location>
</feature>
<keyword evidence="4" id="KW-1185">Reference proteome</keyword>
<feature type="domain" description="WW" evidence="2">
    <location>
        <begin position="225"/>
        <end position="257"/>
    </location>
</feature>
<dbReference type="Gene3D" id="2.20.70.10">
    <property type="match status" value="1"/>
</dbReference>
<reference evidence="4" key="1">
    <citation type="journal article" date="2023" name="Commun. Biol.">
        <title>Genome analysis of Parmales, the sister group of diatoms, reveals the evolutionary specialization of diatoms from phago-mixotrophs to photoautotrophs.</title>
        <authorList>
            <person name="Ban H."/>
            <person name="Sato S."/>
            <person name="Yoshikawa S."/>
            <person name="Yamada K."/>
            <person name="Nakamura Y."/>
            <person name="Ichinomiya M."/>
            <person name="Sato N."/>
            <person name="Blanc-Mathieu R."/>
            <person name="Endo H."/>
            <person name="Kuwata A."/>
            <person name="Ogata H."/>
        </authorList>
    </citation>
    <scope>NUCLEOTIDE SEQUENCE [LARGE SCALE GENOMIC DNA]</scope>
</reference>
<evidence type="ECO:0000256" key="1">
    <source>
        <dbReference type="SAM" id="MobiDB-lite"/>
    </source>
</evidence>
<proteinExistence type="predicted"/>
<feature type="domain" description="WW" evidence="2">
    <location>
        <begin position="398"/>
        <end position="425"/>
    </location>
</feature>
<dbReference type="CDD" id="cd00201">
    <property type="entry name" value="WW"/>
    <property type="match status" value="1"/>
</dbReference>
<dbReference type="PROSITE" id="PS01159">
    <property type="entry name" value="WW_DOMAIN_1"/>
    <property type="match status" value="3"/>
</dbReference>
<evidence type="ECO:0000259" key="2">
    <source>
        <dbReference type="PROSITE" id="PS50020"/>
    </source>
</evidence>
<dbReference type="InterPro" id="IPR001202">
    <property type="entry name" value="WW_dom"/>
</dbReference>
<dbReference type="InterPro" id="IPR036020">
    <property type="entry name" value="WW_dom_sf"/>
</dbReference>
<dbReference type="OrthoDB" id="195748at2759"/>
<feature type="compositionally biased region" description="Acidic residues" evidence="1">
    <location>
        <begin position="160"/>
        <end position="169"/>
    </location>
</feature>